<organism evidence="1 2">
    <name type="scientific">Mesorhizobium phage vB_MloP_Lo5R7ANS</name>
    <dbReference type="NCBI Taxonomy" id="1527771"/>
    <lineage>
        <taxon>Viruses</taxon>
        <taxon>Duplodnaviria</taxon>
        <taxon>Heunggongvirae</taxon>
        <taxon>Uroviricota</taxon>
        <taxon>Caudoviricetes</taxon>
        <taxon>Autographivirales</taxon>
        <taxon>Pairvirus</taxon>
        <taxon>Pairvirus Lo5R7ANS</taxon>
    </lineage>
</organism>
<sequence>MAVLLSGIVENIIEAAPGFTLPGRFILPAPDGVDIGFTYANGTFTDLRVPEVITPEEARAALPQITPRQLRLGLLSINITEADVGFKLVNDPAGMIEWKCATYFKRTHPLVDSLGALFSITPEQIDSLWAWAAGL</sequence>
<dbReference type="Proteomes" id="UP000201609">
    <property type="component" value="Segment"/>
</dbReference>
<keyword evidence="2" id="KW-1185">Reference proteome</keyword>
<dbReference type="KEGG" id="vg:22109865"/>
<reference evidence="1 2" key="1">
    <citation type="submission" date="2014-07" db="EMBL/GenBank/DDBJ databases">
        <title>Genomic characterization of two T7-like Mesorhizobium loti phages vB_MloP_Lo5R7ANS and vB_MloP_Cp1R7ANS-C2.</title>
        <authorList>
            <person name="Halmillawewa A.P."/>
            <person name="Perry B."/>
            <person name="Gavard R."/>
            <person name="Yost C.K."/>
            <person name="Hynes M.F."/>
        </authorList>
    </citation>
    <scope>NUCLEOTIDE SEQUENCE [LARGE SCALE GENOMIC DNA]</scope>
</reference>
<proteinExistence type="predicted"/>
<gene>
    <name evidence="1" type="ORF">Lo5R7ANS_58</name>
</gene>
<dbReference type="RefSeq" id="YP_009100105.1">
    <property type="nucleotide sequence ID" value="NC_025431.1"/>
</dbReference>
<accession>A0A076YJ67</accession>
<dbReference type="EMBL" id="KM199771">
    <property type="protein sequence ID" value="AIK68528.1"/>
    <property type="molecule type" value="Genomic_DNA"/>
</dbReference>
<evidence type="ECO:0000313" key="1">
    <source>
        <dbReference type="EMBL" id="AIK68528.1"/>
    </source>
</evidence>
<evidence type="ECO:0000313" key="2">
    <source>
        <dbReference type="Proteomes" id="UP000201609"/>
    </source>
</evidence>
<name>A0A076YJ67_9CAUD</name>
<dbReference type="GeneID" id="22109865"/>
<protein>
    <submittedName>
        <fullName evidence="1">Uncharacterized protein</fullName>
    </submittedName>
</protein>